<feature type="region of interest" description="Disordered" evidence="1">
    <location>
        <begin position="175"/>
        <end position="194"/>
    </location>
</feature>
<accession>A0A8S9TKL0</accession>
<feature type="compositionally biased region" description="Basic and acidic residues" evidence="1">
    <location>
        <begin position="176"/>
        <end position="194"/>
    </location>
</feature>
<evidence type="ECO:0000313" key="2">
    <source>
        <dbReference type="EMBL" id="KAF4129020.1"/>
    </source>
</evidence>
<proteinExistence type="predicted"/>
<sequence>MKPPSSSRCADKSRASVSTSTLPALSGPIFFAICPAQRPNFCVVRKVEKVSDKMMPEAEDSAPVPQEEQFTALYMAKVLDKLRENDKTPQAAELELQNGRREQHASNQATVAEQTKQNLLDRLVQVEALETLQKAAALRKAQDEAGYEQEKNQLQSAEREREDVLQLLDRLEDEVEQQKHEVAEHERSREEHESELAQVNEVWKELQKRNAHRKAAVQVATGVMITDEEDCARVLDQQTQSIQEMHQKQKQLEDEKIDISTHGKRTKRMIDKLSKQNDLRSKDAEVKKHEQEYMTLQQMKHWYDHVRHILESLSGLDITNIAEDSLEVQVLKSHSVRLFIDLETTRLQRVQFLTSDVIASDLVDVAVSDKNVCDLLCKYRERVLAL</sequence>
<name>A0A8S9TKL0_PHYIN</name>
<gene>
    <name evidence="2" type="ORF">GN958_ATG21789</name>
</gene>
<dbReference type="AlphaFoldDB" id="A0A8S9TKL0"/>
<evidence type="ECO:0000256" key="1">
    <source>
        <dbReference type="SAM" id="MobiDB-lite"/>
    </source>
</evidence>
<organism evidence="2 3">
    <name type="scientific">Phytophthora infestans</name>
    <name type="common">Potato late blight agent</name>
    <name type="synonym">Botrytis infestans</name>
    <dbReference type="NCBI Taxonomy" id="4787"/>
    <lineage>
        <taxon>Eukaryota</taxon>
        <taxon>Sar</taxon>
        <taxon>Stramenopiles</taxon>
        <taxon>Oomycota</taxon>
        <taxon>Peronosporomycetes</taxon>
        <taxon>Peronosporales</taxon>
        <taxon>Peronosporaceae</taxon>
        <taxon>Phytophthora</taxon>
    </lineage>
</organism>
<reference evidence="2" key="1">
    <citation type="submission" date="2020-03" db="EMBL/GenBank/DDBJ databases">
        <title>Hybrid Assembly of Korean Phytophthora infestans isolates.</title>
        <authorList>
            <person name="Prokchorchik M."/>
            <person name="Lee Y."/>
            <person name="Seo J."/>
            <person name="Cho J.-H."/>
            <person name="Park Y.-E."/>
            <person name="Jang D.-C."/>
            <person name="Im J.-S."/>
            <person name="Choi J.-G."/>
            <person name="Park H.-J."/>
            <person name="Lee G.-B."/>
            <person name="Lee Y.-G."/>
            <person name="Hong S.-Y."/>
            <person name="Cho K."/>
            <person name="Sohn K.H."/>
        </authorList>
    </citation>
    <scope>NUCLEOTIDE SEQUENCE</scope>
    <source>
        <strain evidence="2">KR_2_A2</strain>
    </source>
</reference>
<dbReference type="EMBL" id="JAACNO010003022">
    <property type="protein sequence ID" value="KAF4129020.1"/>
    <property type="molecule type" value="Genomic_DNA"/>
</dbReference>
<evidence type="ECO:0000313" key="3">
    <source>
        <dbReference type="Proteomes" id="UP000704712"/>
    </source>
</evidence>
<comment type="caution">
    <text evidence="2">The sequence shown here is derived from an EMBL/GenBank/DDBJ whole genome shotgun (WGS) entry which is preliminary data.</text>
</comment>
<protein>
    <submittedName>
        <fullName evidence="2">Uncharacterized protein</fullName>
    </submittedName>
</protein>
<feature type="region of interest" description="Disordered" evidence="1">
    <location>
        <begin position="140"/>
        <end position="161"/>
    </location>
</feature>
<dbReference type="Proteomes" id="UP000704712">
    <property type="component" value="Unassembled WGS sequence"/>
</dbReference>